<evidence type="ECO:0000256" key="1">
    <source>
        <dbReference type="SAM" id="MobiDB-lite"/>
    </source>
</evidence>
<proteinExistence type="predicted"/>
<dbReference type="RefSeq" id="WP_123191352.1">
    <property type="nucleotide sequence ID" value="NZ_QICD01000002.1"/>
</dbReference>
<gene>
    <name evidence="3" type="ORF">DMP08_02160</name>
</gene>
<feature type="transmembrane region" description="Helical" evidence="2">
    <location>
        <begin position="9"/>
        <end position="30"/>
    </location>
</feature>
<keyword evidence="2" id="KW-0812">Transmembrane</keyword>
<sequence>MSPQSREKIALAVFAALIVLSLGGLGWYLVAGHSWNVAASNIDDTFGSMDGYTAIVYAGTVPPDDTDVDDALVPDAPVGSISPQESEAPKSLEGGQSAGSAAVSVPEADAARAKPDALDETARKNSALETASSAASSTASKAKKPLTVEEARSSYEGKGATVFELDTESPERYAEGTILKKGSHRFGVFSVDRPLSKRTVEKQVAYFVEHKVDFIVAVTNDKAHLEGVSGVDIVVSTQDEGLFVMGETLSGTFYVDAPEIGKVGAILISPSNVVSAKVIEDL</sequence>
<accession>A0A3N0BJH1</accession>
<keyword evidence="4" id="KW-1185">Reference proteome</keyword>
<reference evidence="4" key="1">
    <citation type="submission" date="2018-05" db="EMBL/GenBank/DDBJ databases">
        <title>Genome Sequencing of selected type strains of the family Eggerthellaceae.</title>
        <authorList>
            <person name="Danylec N."/>
            <person name="Stoll D.A."/>
            <person name="Doetsch A."/>
            <person name="Huch M."/>
        </authorList>
    </citation>
    <scope>NUCLEOTIDE SEQUENCE [LARGE SCALE GENOMIC DNA]</scope>
    <source>
        <strain evidence="4">DSM 16106</strain>
    </source>
</reference>
<feature type="compositionally biased region" description="Basic and acidic residues" evidence="1">
    <location>
        <begin position="109"/>
        <end position="123"/>
    </location>
</feature>
<dbReference type="OrthoDB" id="3173802at2"/>
<protein>
    <submittedName>
        <fullName evidence="3">Alcohol dehydrogenase</fullName>
    </submittedName>
</protein>
<feature type="compositionally biased region" description="Low complexity" evidence="1">
    <location>
        <begin position="130"/>
        <end position="140"/>
    </location>
</feature>
<keyword evidence="2" id="KW-0472">Membrane</keyword>
<evidence type="ECO:0000256" key="2">
    <source>
        <dbReference type="SAM" id="Phobius"/>
    </source>
</evidence>
<evidence type="ECO:0000313" key="4">
    <source>
        <dbReference type="Proteomes" id="UP000278632"/>
    </source>
</evidence>
<keyword evidence="2" id="KW-1133">Transmembrane helix</keyword>
<dbReference type="AlphaFoldDB" id="A0A3N0BJH1"/>
<name>A0A3N0BJH1_9ACTN</name>
<feature type="region of interest" description="Disordered" evidence="1">
    <location>
        <begin position="66"/>
        <end position="151"/>
    </location>
</feature>
<dbReference type="Proteomes" id="UP000278632">
    <property type="component" value="Unassembled WGS sequence"/>
</dbReference>
<organism evidence="3 4">
    <name type="scientific">Paraeggerthella hongkongensis</name>
    <dbReference type="NCBI Taxonomy" id="230658"/>
    <lineage>
        <taxon>Bacteria</taxon>
        <taxon>Bacillati</taxon>
        <taxon>Actinomycetota</taxon>
        <taxon>Coriobacteriia</taxon>
        <taxon>Eggerthellales</taxon>
        <taxon>Eggerthellaceae</taxon>
        <taxon>Paraeggerthella</taxon>
    </lineage>
</organism>
<comment type="caution">
    <text evidence="3">The sequence shown here is derived from an EMBL/GenBank/DDBJ whole genome shotgun (WGS) entry which is preliminary data.</text>
</comment>
<dbReference type="EMBL" id="QICD01000002">
    <property type="protein sequence ID" value="RNL48434.1"/>
    <property type="molecule type" value="Genomic_DNA"/>
</dbReference>
<evidence type="ECO:0000313" key="3">
    <source>
        <dbReference type="EMBL" id="RNL48434.1"/>
    </source>
</evidence>